<dbReference type="CDD" id="cd09272">
    <property type="entry name" value="RNase_HI_RT_Ty1"/>
    <property type="match status" value="1"/>
</dbReference>
<comment type="caution">
    <text evidence="2">The sequence shown here is derived from an EMBL/GenBank/DDBJ whole genome shotgun (WGS) entry which is preliminary data.</text>
</comment>
<dbReference type="AlphaFoldDB" id="A0A1Q3D6G2"/>
<dbReference type="EMBL" id="BDDD01004538">
    <property type="protein sequence ID" value="GAV87838.1"/>
    <property type="molecule type" value="Genomic_DNA"/>
</dbReference>
<protein>
    <submittedName>
        <fullName evidence="2">RVT_2 domain-containing protein</fullName>
    </submittedName>
</protein>
<evidence type="ECO:0000313" key="3">
    <source>
        <dbReference type="Proteomes" id="UP000187406"/>
    </source>
</evidence>
<dbReference type="Proteomes" id="UP000187406">
    <property type="component" value="Unassembled WGS sequence"/>
</dbReference>
<feature type="non-terminal residue" evidence="2">
    <location>
        <position position="1"/>
    </location>
</feature>
<reference evidence="3" key="1">
    <citation type="submission" date="2016-04" db="EMBL/GenBank/DDBJ databases">
        <title>Cephalotus genome sequencing.</title>
        <authorList>
            <person name="Fukushima K."/>
            <person name="Hasebe M."/>
            <person name="Fang X."/>
        </authorList>
    </citation>
    <scope>NUCLEOTIDE SEQUENCE [LARGE SCALE GENOMIC DNA]</scope>
    <source>
        <strain evidence="3">cv. St1</strain>
    </source>
</reference>
<dbReference type="OrthoDB" id="128382at2759"/>
<evidence type="ECO:0000259" key="1">
    <source>
        <dbReference type="Pfam" id="PF07727"/>
    </source>
</evidence>
<dbReference type="InterPro" id="IPR043502">
    <property type="entry name" value="DNA/RNA_pol_sf"/>
</dbReference>
<sequence length="555" mass="62679">SSNNLPIALRKGKRSLTKSSNLIYSIDNYVSISHLPSSVHALALSLSTTSLPKTYVEGLHIPGWKEAMDVEIDALLSRNTWSLVDLPPGKDLVQCRWVYTIKYHPDESVERLKARLVAKGCTRTYGVDYFETFSPVARLNSVRLIISLVVNFDWPLFQLDIKNAFLYGDLSEEGYVAQRENETRVCRLQKAIYGLKQSPRAWFEKFSATVLSCGFSQCYSDHSVFVRRHNGKLVVLVVYVDDIIVSGDDVTGIIEVKSYLQQHFQTKDLGDHYFIGIEVVRSKKGLSLFQRKYVLNLLSETGMLGCKQVDIPMDPHQKFGIDDCSPHTDVHQYRSLIGKLIYLTVTRPDISFAVGVLSQFIQAPQKAHWDVAIRILRYLKSAPGKGLIYRPNRHMDLVAYSDADWAGSTSDRRSTTGYCTFVGGNLVSWRSKKQTTVARSSAEAEYRAMAHTTAELMWLRSLLLEMGLLVSKLMKMFCDNQAAIYIASNPVYHERTKHIEVDCHFVRDAVMKKLVETPFVSSSGQLADVLTKSLFVPNFCMCCNKLSMGDLYAPT</sequence>
<keyword evidence="3" id="KW-1185">Reference proteome</keyword>
<dbReference type="PANTHER" id="PTHR11439">
    <property type="entry name" value="GAG-POL-RELATED RETROTRANSPOSON"/>
    <property type="match status" value="1"/>
</dbReference>
<gene>
    <name evidence="2" type="ORF">CFOL_v3_31264</name>
</gene>
<proteinExistence type="predicted"/>
<dbReference type="PANTHER" id="PTHR11439:SF440">
    <property type="entry name" value="INTEGRASE CATALYTIC DOMAIN-CONTAINING PROTEIN"/>
    <property type="match status" value="1"/>
</dbReference>
<dbReference type="SUPFAM" id="SSF56672">
    <property type="entry name" value="DNA/RNA polymerases"/>
    <property type="match status" value="1"/>
</dbReference>
<dbReference type="Pfam" id="PF07727">
    <property type="entry name" value="RVT_2"/>
    <property type="match status" value="1"/>
</dbReference>
<dbReference type="InParanoid" id="A0A1Q3D6G2"/>
<accession>A0A1Q3D6G2</accession>
<name>A0A1Q3D6G2_CEPFO</name>
<dbReference type="InterPro" id="IPR013103">
    <property type="entry name" value="RVT_2"/>
</dbReference>
<organism evidence="2 3">
    <name type="scientific">Cephalotus follicularis</name>
    <name type="common">Albany pitcher plant</name>
    <dbReference type="NCBI Taxonomy" id="3775"/>
    <lineage>
        <taxon>Eukaryota</taxon>
        <taxon>Viridiplantae</taxon>
        <taxon>Streptophyta</taxon>
        <taxon>Embryophyta</taxon>
        <taxon>Tracheophyta</taxon>
        <taxon>Spermatophyta</taxon>
        <taxon>Magnoliopsida</taxon>
        <taxon>eudicotyledons</taxon>
        <taxon>Gunneridae</taxon>
        <taxon>Pentapetalae</taxon>
        <taxon>rosids</taxon>
        <taxon>fabids</taxon>
        <taxon>Oxalidales</taxon>
        <taxon>Cephalotaceae</taxon>
        <taxon>Cephalotus</taxon>
    </lineage>
</organism>
<evidence type="ECO:0000313" key="2">
    <source>
        <dbReference type="EMBL" id="GAV87838.1"/>
    </source>
</evidence>
<feature type="domain" description="Reverse transcriptase Ty1/copia-type" evidence="1">
    <location>
        <begin position="79"/>
        <end position="313"/>
    </location>
</feature>